<dbReference type="RefSeq" id="WP_142085541.1">
    <property type="nucleotide sequence ID" value="NZ_VFPT01000004.1"/>
</dbReference>
<accession>A0A543K4E4</accession>
<dbReference type="OrthoDB" id="8477119at2"/>
<comment type="caution">
    <text evidence="2">The sequence shown here is derived from an EMBL/GenBank/DDBJ whole genome shotgun (WGS) entry which is preliminary data.</text>
</comment>
<proteinExistence type="predicted"/>
<sequence>MPNPDLAVPSAKTQETREGEVGADADRDEGLTRNRDRDRALRAVEDLMSFGQDIGNEVSRLISTVEMMHMSASVLRELNIMLSTLSTMRLTDDEMRTLNIIISAVNTARLSGTNGDLLSQLGTVISELVGTNANDRAAAAHGPEGVPLLETAPRHTYRGVRKDGDPYAFLLRTYGPWLQRGMECLDRPTLNDLDPVLLKALQQRFARSKEPDLPALSEIFPSKHEAERNRLKYMYQAA</sequence>
<evidence type="ECO:0000256" key="1">
    <source>
        <dbReference type="SAM" id="MobiDB-lite"/>
    </source>
</evidence>
<feature type="region of interest" description="Disordered" evidence="1">
    <location>
        <begin position="1"/>
        <end position="34"/>
    </location>
</feature>
<dbReference type="Proteomes" id="UP000320582">
    <property type="component" value="Unassembled WGS sequence"/>
</dbReference>
<dbReference type="AlphaFoldDB" id="A0A543K4E4"/>
<name>A0A543K4E4_9RHOB</name>
<protein>
    <submittedName>
        <fullName evidence="2">Uncharacterized protein</fullName>
    </submittedName>
</protein>
<gene>
    <name evidence="2" type="ORF">BD293_4264</name>
</gene>
<keyword evidence="3" id="KW-1185">Reference proteome</keyword>
<evidence type="ECO:0000313" key="3">
    <source>
        <dbReference type="Proteomes" id="UP000320582"/>
    </source>
</evidence>
<evidence type="ECO:0000313" key="2">
    <source>
        <dbReference type="EMBL" id="TQM89946.1"/>
    </source>
</evidence>
<dbReference type="EMBL" id="VFPT01000004">
    <property type="protein sequence ID" value="TQM89946.1"/>
    <property type="molecule type" value="Genomic_DNA"/>
</dbReference>
<reference evidence="2 3" key="1">
    <citation type="submission" date="2019-06" db="EMBL/GenBank/DDBJ databases">
        <title>Genomic Encyclopedia of Archaeal and Bacterial Type Strains, Phase II (KMG-II): from individual species to whole genera.</title>
        <authorList>
            <person name="Goeker M."/>
        </authorList>
    </citation>
    <scope>NUCLEOTIDE SEQUENCE [LARGE SCALE GENOMIC DNA]</scope>
    <source>
        <strain evidence="2 3">DSM 18423</strain>
    </source>
</reference>
<feature type="compositionally biased region" description="Basic and acidic residues" evidence="1">
    <location>
        <begin position="14"/>
        <end position="34"/>
    </location>
</feature>
<organism evidence="2 3">
    <name type="scientific">Roseinatronobacter monicus</name>
    <dbReference type="NCBI Taxonomy" id="393481"/>
    <lineage>
        <taxon>Bacteria</taxon>
        <taxon>Pseudomonadati</taxon>
        <taxon>Pseudomonadota</taxon>
        <taxon>Alphaproteobacteria</taxon>
        <taxon>Rhodobacterales</taxon>
        <taxon>Paracoccaceae</taxon>
        <taxon>Roseinatronobacter</taxon>
    </lineage>
</organism>